<dbReference type="GO" id="GO:0031519">
    <property type="term" value="C:PcG protein complex"/>
    <property type="evidence" value="ECO:0007669"/>
    <property type="project" value="TreeGrafter"/>
</dbReference>
<organism evidence="9 10">
    <name type="scientific">Leptosia nina</name>
    <dbReference type="NCBI Taxonomy" id="320188"/>
    <lineage>
        <taxon>Eukaryota</taxon>
        <taxon>Metazoa</taxon>
        <taxon>Ecdysozoa</taxon>
        <taxon>Arthropoda</taxon>
        <taxon>Hexapoda</taxon>
        <taxon>Insecta</taxon>
        <taxon>Pterygota</taxon>
        <taxon>Neoptera</taxon>
        <taxon>Endopterygota</taxon>
        <taxon>Lepidoptera</taxon>
        <taxon>Glossata</taxon>
        <taxon>Ditrysia</taxon>
        <taxon>Papilionoidea</taxon>
        <taxon>Pieridae</taxon>
        <taxon>Pierinae</taxon>
        <taxon>Leptosia</taxon>
    </lineage>
</organism>
<dbReference type="SMART" id="SM00868">
    <property type="entry name" value="zf-AD"/>
    <property type="match status" value="1"/>
</dbReference>
<dbReference type="Gene3D" id="3.30.160.60">
    <property type="entry name" value="Classic Zinc Finger"/>
    <property type="match status" value="2"/>
</dbReference>
<evidence type="ECO:0000259" key="7">
    <source>
        <dbReference type="PROSITE" id="PS50157"/>
    </source>
</evidence>
<accession>A0AAV1IZH4</accession>
<comment type="caution">
    <text evidence="9">The sequence shown here is derived from an EMBL/GenBank/DDBJ whole genome shotgun (WGS) entry which is preliminary data.</text>
</comment>
<keyword evidence="1 6" id="KW-0479">Metal-binding</keyword>
<dbReference type="AlphaFoldDB" id="A0AAV1IZH4"/>
<dbReference type="FunFam" id="3.30.160.60:FF:000072">
    <property type="entry name" value="zinc finger protein 143 isoform X1"/>
    <property type="match status" value="1"/>
</dbReference>
<evidence type="ECO:0000259" key="8">
    <source>
        <dbReference type="PROSITE" id="PS51915"/>
    </source>
</evidence>
<feature type="binding site" evidence="6">
    <location>
        <position position="51"/>
    </location>
    <ligand>
        <name>Zn(2+)</name>
        <dbReference type="ChEBI" id="CHEBI:29105"/>
    </ligand>
</feature>
<dbReference type="PROSITE" id="PS00028">
    <property type="entry name" value="ZINC_FINGER_C2H2_1"/>
    <property type="match status" value="3"/>
</dbReference>
<dbReference type="GO" id="GO:0000785">
    <property type="term" value="C:chromatin"/>
    <property type="evidence" value="ECO:0007669"/>
    <property type="project" value="TreeGrafter"/>
</dbReference>
<dbReference type="Pfam" id="PF00096">
    <property type="entry name" value="zf-C2H2"/>
    <property type="match status" value="1"/>
</dbReference>
<feature type="domain" description="ZAD" evidence="8">
    <location>
        <begin position="5"/>
        <end position="75"/>
    </location>
</feature>
<feature type="domain" description="C2H2-type" evidence="7">
    <location>
        <begin position="162"/>
        <end position="189"/>
    </location>
</feature>
<protein>
    <submittedName>
        <fullName evidence="9">Uncharacterized protein</fullName>
    </submittedName>
</protein>
<evidence type="ECO:0000256" key="2">
    <source>
        <dbReference type="ARBA" id="ARBA00022737"/>
    </source>
</evidence>
<dbReference type="Pfam" id="PF07776">
    <property type="entry name" value="zf-AD"/>
    <property type="match status" value="1"/>
</dbReference>
<dbReference type="InterPro" id="IPR012934">
    <property type="entry name" value="Znf_AD"/>
</dbReference>
<dbReference type="PANTHER" id="PTHR14003">
    <property type="entry name" value="TRANSCRIPTIONAL REPRESSOR PROTEIN YY"/>
    <property type="match status" value="1"/>
</dbReference>
<dbReference type="FunFam" id="3.30.160.60:FF:000446">
    <property type="entry name" value="Zinc finger protein"/>
    <property type="match status" value="1"/>
</dbReference>
<gene>
    <name evidence="9" type="ORF">LNINA_LOCUS1497</name>
</gene>
<dbReference type="PROSITE" id="PS50157">
    <property type="entry name" value="ZINC_FINGER_C2H2_2"/>
    <property type="match status" value="3"/>
</dbReference>
<sequence>MALDILCRLCLEATGCIEIFQSDRLADNIFLVTTVKVSSLDPYPQKLCENCYDIIQLTIAFRDSVILNDKQIKNIITDQYLETKPSLEPTVSFNVVEHIKEERNDELNNSVCFVGEYIPQDIKSKTKFLVPNLEEPQSSKNVTITEDFKPSKLMKFEDEPDFMCDICPKIFTTAKKLYCHRRVHNRIHECKVVGCTKRFATRGDLRKHIRTHTGEKPFVCDMCSRKFAQNVTLKFHKESVHGVLSDTCIESKWDCSPTIQDIEAES</sequence>
<feature type="domain" description="C2H2-type" evidence="7">
    <location>
        <begin position="218"/>
        <end position="241"/>
    </location>
</feature>
<evidence type="ECO:0000256" key="4">
    <source>
        <dbReference type="ARBA" id="ARBA00022833"/>
    </source>
</evidence>
<evidence type="ECO:0000313" key="9">
    <source>
        <dbReference type="EMBL" id="CAK1541520.1"/>
    </source>
</evidence>
<proteinExistence type="predicted"/>
<keyword evidence="3 5" id="KW-0863">Zinc-finger</keyword>
<feature type="domain" description="C2H2-type" evidence="7">
    <location>
        <begin position="188"/>
        <end position="217"/>
    </location>
</feature>
<evidence type="ECO:0000256" key="1">
    <source>
        <dbReference type="ARBA" id="ARBA00022723"/>
    </source>
</evidence>
<dbReference type="GO" id="GO:0000981">
    <property type="term" value="F:DNA-binding transcription factor activity, RNA polymerase II-specific"/>
    <property type="evidence" value="ECO:0007669"/>
    <property type="project" value="TreeGrafter"/>
</dbReference>
<dbReference type="GO" id="GO:0000978">
    <property type="term" value="F:RNA polymerase II cis-regulatory region sequence-specific DNA binding"/>
    <property type="evidence" value="ECO:0007669"/>
    <property type="project" value="TreeGrafter"/>
</dbReference>
<dbReference type="EMBL" id="CAVLEF010000002">
    <property type="protein sequence ID" value="CAK1541520.1"/>
    <property type="molecule type" value="Genomic_DNA"/>
</dbReference>
<feature type="binding site" evidence="6">
    <location>
        <position position="7"/>
    </location>
    <ligand>
        <name>Zn(2+)</name>
        <dbReference type="ChEBI" id="CHEBI:29105"/>
    </ligand>
</feature>
<dbReference type="SUPFAM" id="SSF57716">
    <property type="entry name" value="Glucocorticoid receptor-like (DNA-binding domain)"/>
    <property type="match status" value="1"/>
</dbReference>
<name>A0AAV1IZH4_9NEOP</name>
<dbReference type="SMART" id="SM00355">
    <property type="entry name" value="ZnF_C2H2"/>
    <property type="match status" value="3"/>
</dbReference>
<evidence type="ECO:0000313" key="10">
    <source>
        <dbReference type="Proteomes" id="UP001497472"/>
    </source>
</evidence>
<reference evidence="9 10" key="1">
    <citation type="submission" date="2023-11" db="EMBL/GenBank/DDBJ databases">
        <authorList>
            <person name="Okamura Y."/>
        </authorList>
    </citation>
    <scope>NUCLEOTIDE SEQUENCE [LARGE SCALE GENOMIC DNA]</scope>
</reference>
<evidence type="ECO:0000256" key="5">
    <source>
        <dbReference type="PROSITE-ProRule" id="PRU00042"/>
    </source>
</evidence>
<dbReference type="GO" id="GO:0005667">
    <property type="term" value="C:transcription regulator complex"/>
    <property type="evidence" value="ECO:0007669"/>
    <property type="project" value="TreeGrafter"/>
</dbReference>
<dbReference type="SUPFAM" id="SSF57667">
    <property type="entry name" value="beta-beta-alpha zinc fingers"/>
    <property type="match status" value="2"/>
</dbReference>
<dbReference type="PANTHER" id="PTHR14003:SF19">
    <property type="entry name" value="YY2 TRANSCRIPTION FACTOR"/>
    <property type="match status" value="1"/>
</dbReference>
<evidence type="ECO:0000256" key="3">
    <source>
        <dbReference type="ARBA" id="ARBA00022771"/>
    </source>
</evidence>
<keyword evidence="10" id="KW-1185">Reference proteome</keyword>
<dbReference type="Proteomes" id="UP001497472">
    <property type="component" value="Unassembled WGS sequence"/>
</dbReference>
<feature type="binding site" evidence="6">
    <location>
        <position position="10"/>
    </location>
    <ligand>
        <name>Zn(2+)</name>
        <dbReference type="ChEBI" id="CHEBI:29105"/>
    </ligand>
</feature>
<dbReference type="InterPro" id="IPR036236">
    <property type="entry name" value="Znf_C2H2_sf"/>
</dbReference>
<dbReference type="Gene3D" id="3.40.1800.20">
    <property type="match status" value="1"/>
</dbReference>
<evidence type="ECO:0000256" key="6">
    <source>
        <dbReference type="PROSITE-ProRule" id="PRU01263"/>
    </source>
</evidence>
<keyword evidence="4 6" id="KW-0862">Zinc</keyword>
<dbReference type="GO" id="GO:0008270">
    <property type="term" value="F:zinc ion binding"/>
    <property type="evidence" value="ECO:0007669"/>
    <property type="project" value="UniProtKB-UniRule"/>
</dbReference>
<keyword evidence="2" id="KW-0677">Repeat</keyword>
<feature type="binding site" evidence="6">
    <location>
        <position position="48"/>
    </location>
    <ligand>
        <name>Zn(2+)</name>
        <dbReference type="ChEBI" id="CHEBI:29105"/>
    </ligand>
</feature>
<dbReference type="InterPro" id="IPR013087">
    <property type="entry name" value="Znf_C2H2_type"/>
</dbReference>
<dbReference type="PROSITE" id="PS51915">
    <property type="entry name" value="ZAD"/>
    <property type="match status" value="1"/>
</dbReference>